<comment type="cofactor">
    <cofactor evidence="1">
        <name>FAD</name>
        <dbReference type="ChEBI" id="CHEBI:57692"/>
    </cofactor>
</comment>
<dbReference type="InterPro" id="IPR016169">
    <property type="entry name" value="FAD-bd_PCMH_sub2"/>
</dbReference>
<dbReference type="PANTHER" id="PTHR42973">
    <property type="entry name" value="BINDING OXIDOREDUCTASE, PUTATIVE (AFU_ORTHOLOGUE AFUA_1G17690)-RELATED"/>
    <property type="match status" value="1"/>
</dbReference>
<sequence>MAPQTTVPDKALAGLREDLAGEVLVPGDPGYDEARAVFNGMIDRRPAVIAQCETPEDVSNAVVFGRETGLPIAVRGGGHSVAGTALNDGGLVVDLRRMHAVVVDPEAMTVRVEGGATMSHLDHACRPFHVAVTGGRASTTGVGGFTLGGGSGWLERKFGLACDNLLSLDLITAEGKHVHTDAEENPDLFWALHGGGGNFGVVTSMTLRVHPLPEFSFAMLLFPKEAGPDVVRAYRDLLTDAPDEAGGGVIYLNAPPEEFIPVEMQGTLLSGALVTWAGPAAEVRGFAEPLFALKPPVELLMDLPYVDFQCMLDDPPGMRNYWSAEYLSAFPDPAVDVFCARADGMIVPSGMQHVLFPLGGRVARGPADSPIPWRSAPWGVHPFAVWEDPADDERAIQWVRDVRADVLPWSTGAVYLNFTGDEGRQRVVEGFGAENYQRLARVKAAYDPDNVFRFNHNIAPAA</sequence>
<feature type="domain" description="FAD-binding PCMH-type" evidence="6">
    <location>
        <begin position="41"/>
        <end position="212"/>
    </location>
</feature>
<comment type="similarity">
    <text evidence="2">Belongs to the oxygen-dependent FAD-linked oxidoreductase family.</text>
</comment>
<keyword evidence="3" id="KW-0285">Flavoprotein</keyword>
<proteinExistence type="inferred from homology"/>
<dbReference type="PROSITE" id="PS51387">
    <property type="entry name" value="FAD_PCMH"/>
    <property type="match status" value="1"/>
</dbReference>
<protein>
    <submittedName>
        <fullName evidence="7">FAD-binding oxidoreductase</fullName>
    </submittedName>
</protein>
<evidence type="ECO:0000313" key="7">
    <source>
        <dbReference type="EMBL" id="WMX47749.1"/>
    </source>
</evidence>
<evidence type="ECO:0000313" key="8">
    <source>
        <dbReference type="Proteomes" id="UP001250858"/>
    </source>
</evidence>
<dbReference type="SUPFAM" id="SSF55103">
    <property type="entry name" value="FAD-linked oxidases, C-terminal domain"/>
    <property type="match status" value="1"/>
</dbReference>
<dbReference type="SUPFAM" id="SSF56176">
    <property type="entry name" value="FAD-binding/transporter-associated domain-like"/>
    <property type="match status" value="1"/>
</dbReference>
<reference evidence="7 8" key="1">
    <citation type="submission" date="2023-09" db="EMBL/GenBank/DDBJ databases">
        <title>Complete genome of Streptomyces roseicoloratus T14.</title>
        <authorList>
            <person name="Bashizi T."/>
            <person name="Kim M.-J."/>
            <person name="Lee G."/>
            <person name="Tagele S.B."/>
            <person name="Shin J.-H."/>
        </authorList>
    </citation>
    <scope>NUCLEOTIDE SEQUENCE [LARGE SCALE GENOMIC DNA]</scope>
    <source>
        <strain evidence="7 8">T14</strain>
    </source>
</reference>
<keyword evidence="5" id="KW-0560">Oxidoreductase</keyword>
<evidence type="ECO:0000256" key="1">
    <source>
        <dbReference type="ARBA" id="ARBA00001974"/>
    </source>
</evidence>
<dbReference type="PROSITE" id="PS00862">
    <property type="entry name" value="OX2_COVAL_FAD"/>
    <property type="match status" value="1"/>
</dbReference>
<dbReference type="Proteomes" id="UP001250858">
    <property type="component" value="Chromosome"/>
</dbReference>
<gene>
    <name evidence="7" type="ORF">RGF97_27160</name>
</gene>
<dbReference type="InterPro" id="IPR006093">
    <property type="entry name" value="Oxy_OxRdtase_FAD_BS"/>
</dbReference>
<evidence type="ECO:0000256" key="5">
    <source>
        <dbReference type="ARBA" id="ARBA00023002"/>
    </source>
</evidence>
<evidence type="ECO:0000259" key="6">
    <source>
        <dbReference type="PROSITE" id="PS51387"/>
    </source>
</evidence>
<dbReference type="InterPro" id="IPR012951">
    <property type="entry name" value="BBE"/>
</dbReference>
<name>A0ABY9S138_9ACTN</name>
<dbReference type="EMBL" id="CP133762">
    <property type="protein sequence ID" value="WMX47749.1"/>
    <property type="molecule type" value="Genomic_DNA"/>
</dbReference>
<dbReference type="InterPro" id="IPR016164">
    <property type="entry name" value="FAD-linked_Oxase-like_C"/>
</dbReference>
<dbReference type="Gene3D" id="3.30.43.10">
    <property type="entry name" value="Uridine Diphospho-n-acetylenolpyruvylglucosamine Reductase, domain 2"/>
    <property type="match status" value="1"/>
</dbReference>
<dbReference type="Pfam" id="PF08031">
    <property type="entry name" value="BBE"/>
    <property type="match status" value="1"/>
</dbReference>
<evidence type="ECO:0000256" key="3">
    <source>
        <dbReference type="ARBA" id="ARBA00022630"/>
    </source>
</evidence>
<dbReference type="InterPro" id="IPR016167">
    <property type="entry name" value="FAD-bd_PCMH_sub1"/>
</dbReference>
<keyword evidence="4" id="KW-0274">FAD</keyword>
<dbReference type="InterPro" id="IPR036318">
    <property type="entry name" value="FAD-bd_PCMH-like_sf"/>
</dbReference>
<evidence type="ECO:0000256" key="2">
    <source>
        <dbReference type="ARBA" id="ARBA00005466"/>
    </source>
</evidence>
<evidence type="ECO:0000256" key="4">
    <source>
        <dbReference type="ARBA" id="ARBA00022827"/>
    </source>
</evidence>
<dbReference type="RefSeq" id="WP_128976221.1">
    <property type="nucleotide sequence ID" value="NZ_CP133762.1"/>
</dbReference>
<dbReference type="Pfam" id="PF01565">
    <property type="entry name" value="FAD_binding_4"/>
    <property type="match status" value="1"/>
</dbReference>
<dbReference type="Gene3D" id="3.40.462.20">
    <property type="match status" value="1"/>
</dbReference>
<dbReference type="Gene3D" id="3.30.465.10">
    <property type="match status" value="1"/>
</dbReference>
<dbReference type="PANTHER" id="PTHR42973:SF39">
    <property type="entry name" value="FAD-BINDING PCMH-TYPE DOMAIN-CONTAINING PROTEIN"/>
    <property type="match status" value="1"/>
</dbReference>
<dbReference type="InterPro" id="IPR050416">
    <property type="entry name" value="FAD-linked_Oxidoreductase"/>
</dbReference>
<keyword evidence="8" id="KW-1185">Reference proteome</keyword>
<dbReference type="InterPro" id="IPR016166">
    <property type="entry name" value="FAD-bd_PCMH"/>
</dbReference>
<accession>A0ABY9S138</accession>
<organism evidence="7 8">
    <name type="scientific">Streptomyces roseicoloratus</name>
    <dbReference type="NCBI Taxonomy" id="2508722"/>
    <lineage>
        <taxon>Bacteria</taxon>
        <taxon>Bacillati</taxon>
        <taxon>Actinomycetota</taxon>
        <taxon>Actinomycetes</taxon>
        <taxon>Kitasatosporales</taxon>
        <taxon>Streptomycetaceae</taxon>
        <taxon>Streptomyces</taxon>
    </lineage>
</organism>
<dbReference type="InterPro" id="IPR006094">
    <property type="entry name" value="Oxid_FAD_bind_N"/>
</dbReference>